<protein>
    <submittedName>
        <fullName evidence="1">Uncharacterized protein</fullName>
    </submittedName>
</protein>
<accession>A0A2G5SR89</accession>
<dbReference type="EMBL" id="PDUG01000006">
    <property type="protein sequence ID" value="PIC17488.1"/>
    <property type="molecule type" value="Genomic_DNA"/>
</dbReference>
<evidence type="ECO:0000313" key="2">
    <source>
        <dbReference type="Proteomes" id="UP000230233"/>
    </source>
</evidence>
<comment type="caution">
    <text evidence="1">The sequence shown here is derived from an EMBL/GenBank/DDBJ whole genome shotgun (WGS) entry which is preliminary data.</text>
</comment>
<dbReference type="AlphaFoldDB" id="A0A2G5SR89"/>
<evidence type="ECO:0000313" key="1">
    <source>
        <dbReference type="EMBL" id="PIC17488.1"/>
    </source>
</evidence>
<reference evidence="2" key="1">
    <citation type="submission" date="2017-10" db="EMBL/GenBank/DDBJ databases">
        <title>Rapid genome shrinkage in a self-fertile nematode reveals novel sperm competition proteins.</title>
        <authorList>
            <person name="Yin D."/>
            <person name="Schwarz E.M."/>
            <person name="Thomas C.G."/>
            <person name="Felde R.L."/>
            <person name="Korf I.F."/>
            <person name="Cutter A.D."/>
            <person name="Schartner C.M."/>
            <person name="Ralston E.J."/>
            <person name="Meyer B.J."/>
            <person name="Haag E.S."/>
        </authorList>
    </citation>
    <scope>NUCLEOTIDE SEQUENCE [LARGE SCALE GENOMIC DNA]</scope>
    <source>
        <strain evidence="2">JU1422</strain>
    </source>
</reference>
<keyword evidence="2" id="KW-1185">Reference proteome</keyword>
<name>A0A2G5SR89_9PELO</name>
<gene>
    <name evidence="1" type="primary">Cnig_chr_X.g23712</name>
    <name evidence="1" type="ORF">B9Z55_023712</name>
</gene>
<proteinExistence type="predicted"/>
<sequence length="248" mass="29434">MILLPRTYNYTKKGVIVLELRDVALDATSDFVGSTEIEEQKWILRFYYDEKARAFKSVIKHDAEIEMRKIAVTLKVTPFIRETRRLRSRIIDKARCDESQSGIRQLYPLDKKKVFEEMVTEKKYGKLEVTAEILLIPLIKLLVPRHRFFFEKTQLANVCGYLARKFEKNPKKDHFGLPYDRKEFFMEILDHALDKKKPFESEDYKFIILNMQLFQMAEFSSLEYMHKNMVSNQSLTKFCSLKQMDTGT</sequence>
<dbReference type="Proteomes" id="UP000230233">
    <property type="component" value="Chromosome X"/>
</dbReference>
<organism evidence="1 2">
    <name type="scientific">Caenorhabditis nigoni</name>
    <dbReference type="NCBI Taxonomy" id="1611254"/>
    <lineage>
        <taxon>Eukaryota</taxon>
        <taxon>Metazoa</taxon>
        <taxon>Ecdysozoa</taxon>
        <taxon>Nematoda</taxon>
        <taxon>Chromadorea</taxon>
        <taxon>Rhabditida</taxon>
        <taxon>Rhabditina</taxon>
        <taxon>Rhabditomorpha</taxon>
        <taxon>Rhabditoidea</taxon>
        <taxon>Rhabditidae</taxon>
        <taxon>Peloderinae</taxon>
        <taxon>Caenorhabditis</taxon>
    </lineage>
</organism>